<reference evidence="1 2" key="1">
    <citation type="submission" date="2022-10" db="EMBL/GenBank/DDBJ databases">
        <title>Evolutionary Diversification of Methanotrophic Ca. Methanophagales (ANME-1) and Their Expansive Virome.</title>
        <authorList>
            <person name="Laso-Perez R."/>
            <person name="Wu F."/>
            <person name="Cremiere A."/>
            <person name="Speth D.R."/>
            <person name="Magyar J.S."/>
            <person name="Krupovic M."/>
            <person name="Orphan V.J."/>
        </authorList>
    </citation>
    <scope>NUCLEOTIDE SEQUENCE [LARGE SCALE GENOMIC DNA]</scope>
</reference>
<sequence>MYIDRAKEYLDTIVSVIEQELSDNNKNIPVFAQHYLRASDVGKVPYVSVVLDRLERDLTTIGKSLRMVRIYYAITLVEKYQEEKLFSDLPIIEDALEKVEDQLPYTTECASVVGEDIAYEEVGNIVLQATQITFLVEASI</sequence>
<dbReference type="EMBL" id="OP880252">
    <property type="protein sequence ID" value="WAE39518.1"/>
    <property type="molecule type" value="Genomic_DNA"/>
</dbReference>
<proteinExistence type="predicted"/>
<protein>
    <submittedName>
        <fullName evidence="1">Uncharacterized protein</fullName>
    </submittedName>
</protein>
<gene>
    <name evidence="1" type="ORF">LDLAKGPJ_00094</name>
</gene>
<organism evidence="1 2">
    <name type="scientific">Methanophagales virus GBV301</name>
    <dbReference type="NCBI Taxonomy" id="2999280"/>
    <lineage>
        <taxon>Viruses</taxon>
        <taxon>Duplodnaviria</taxon>
        <taxon>Heunggongvirae</taxon>
        <taxon>Uroviricota</taxon>
        <taxon>Caudoviricetes</taxon>
        <taxon>Nakonvirales</taxon>
        <taxon>Ekchuahviridae</taxon>
        <taxon>Kukulkanvirus</taxon>
        <taxon>Kukulkanvirus guaymasense</taxon>
    </lineage>
</organism>
<dbReference type="Proteomes" id="UP001156259">
    <property type="component" value="Segment"/>
</dbReference>
<evidence type="ECO:0000313" key="1">
    <source>
        <dbReference type="EMBL" id="WAE39518.1"/>
    </source>
</evidence>
<keyword evidence="2" id="KW-1185">Reference proteome</keyword>
<accession>A0A9E9A5S3</accession>
<name>A0A9E9A5S3_9CAUD</name>
<evidence type="ECO:0000313" key="2">
    <source>
        <dbReference type="Proteomes" id="UP001156259"/>
    </source>
</evidence>